<dbReference type="EMBL" id="DXAN01000016">
    <property type="protein sequence ID" value="HJA08535.1"/>
    <property type="molecule type" value="Genomic_DNA"/>
</dbReference>
<name>A0A9D2KKU2_9BACT</name>
<evidence type="ECO:0000313" key="4">
    <source>
        <dbReference type="Proteomes" id="UP000824225"/>
    </source>
</evidence>
<keyword evidence="1" id="KW-0732">Signal</keyword>
<proteinExistence type="predicted"/>
<dbReference type="GO" id="GO:0016853">
    <property type="term" value="F:isomerase activity"/>
    <property type="evidence" value="ECO:0007669"/>
    <property type="project" value="UniProtKB-KW"/>
</dbReference>
<gene>
    <name evidence="3" type="ORF">H9962_05030</name>
</gene>
<evidence type="ECO:0000256" key="2">
    <source>
        <dbReference type="SAM" id="MobiDB-lite"/>
    </source>
</evidence>
<dbReference type="InterPro" id="IPR050280">
    <property type="entry name" value="OMP_Chaperone_SurA"/>
</dbReference>
<dbReference type="PANTHER" id="PTHR47637:SF1">
    <property type="entry name" value="CHAPERONE SURA"/>
    <property type="match status" value="1"/>
</dbReference>
<feature type="region of interest" description="Disordered" evidence="2">
    <location>
        <begin position="326"/>
        <end position="371"/>
    </location>
</feature>
<keyword evidence="3" id="KW-0413">Isomerase</keyword>
<comment type="caution">
    <text evidence="3">The sequence shown here is derived from an EMBL/GenBank/DDBJ whole genome shotgun (WGS) entry which is preliminary data.</text>
</comment>
<sequence>MKHTTTMTAAVLALMLNLTGCDGPSPEAGSRPSGGAVERIKALLGMESAEPGVVATVDGIPIYLRQVEGLYDMTSLAPVEGRTVTLEEVRADYAECLRTLVEQVLIRRELAVRDRSVSDDDVLRLEETVSSGYDERPGPEFDPWIEDAGLAPDLWREQLRARLELERWQAELARSIAVGEEEVEAYVAAHPDEMVVPAQVEYLLVSGKDKARVEAARKSGASDPAALRAEGLDVRRFRRSVESVPDIWGEELARAVPGGATPLRETGGSWRYAVLLDRQSDRPRTPAEMYAYAEERLMEQRLPEAFDAWLADALSRTKVRMAEPLLPHNARRPAPPPPSRAPLRLSGGAAGSDAPEALQHDAGEVEAEQEA</sequence>
<protein>
    <submittedName>
        <fullName evidence="3">Peptidyl-prolyl cis-trans isomerase</fullName>
    </submittedName>
</protein>
<dbReference type="InterPro" id="IPR027304">
    <property type="entry name" value="Trigger_fact/SurA_dom_sf"/>
</dbReference>
<organism evidence="3 4">
    <name type="scientific">Candidatus Mailhella merdigallinarum</name>
    <dbReference type="NCBI Taxonomy" id="2838658"/>
    <lineage>
        <taxon>Bacteria</taxon>
        <taxon>Pseudomonadati</taxon>
        <taxon>Thermodesulfobacteriota</taxon>
        <taxon>Desulfovibrionia</taxon>
        <taxon>Desulfovibrionales</taxon>
        <taxon>Desulfovibrionaceae</taxon>
        <taxon>Mailhella</taxon>
    </lineage>
</organism>
<dbReference type="Gene3D" id="1.10.4030.10">
    <property type="entry name" value="Porin chaperone SurA, peptide-binding domain"/>
    <property type="match status" value="1"/>
</dbReference>
<dbReference type="PANTHER" id="PTHR47637">
    <property type="entry name" value="CHAPERONE SURA"/>
    <property type="match status" value="1"/>
</dbReference>
<dbReference type="AlphaFoldDB" id="A0A9D2KKU2"/>
<evidence type="ECO:0000313" key="3">
    <source>
        <dbReference type="EMBL" id="HJA08535.1"/>
    </source>
</evidence>
<dbReference type="Proteomes" id="UP000824225">
    <property type="component" value="Unassembled WGS sequence"/>
</dbReference>
<evidence type="ECO:0000256" key="1">
    <source>
        <dbReference type="ARBA" id="ARBA00022729"/>
    </source>
</evidence>
<accession>A0A9D2KKU2</accession>
<dbReference type="SUPFAM" id="SSF109998">
    <property type="entry name" value="Triger factor/SurA peptide-binding domain-like"/>
    <property type="match status" value="1"/>
</dbReference>
<reference evidence="3" key="2">
    <citation type="submission" date="2021-04" db="EMBL/GenBank/DDBJ databases">
        <authorList>
            <person name="Gilroy R."/>
        </authorList>
    </citation>
    <scope>NUCLEOTIDE SEQUENCE</scope>
    <source>
        <strain evidence="3">CHK186-16707</strain>
    </source>
</reference>
<reference evidence="3" key="1">
    <citation type="journal article" date="2021" name="PeerJ">
        <title>Extensive microbial diversity within the chicken gut microbiome revealed by metagenomics and culture.</title>
        <authorList>
            <person name="Gilroy R."/>
            <person name="Ravi A."/>
            <person name="Getino M."/>
            <person name="Pursley I."/>
            <person name="Horton D.L."/>
            <person name="Alikhan N.F."/>
            <person name="Baker D."/>
            <person name="Gharbi K."/>
            <person name="Hall N."/>
            <person name="Watson M."/>
            <person name="Adriaenssens E.M."/>
            <person name="Foster-Nyarko E."/>
            <person name="Jarju S."/>
            <person name="Secka A."/>
            <person name="Antonio M."/>
            <person name="Oren A."/>
            <person name="Chaudhuri R.R."/>
            <person name="La Ragione R."/>
            <person name="Hildebrand F."/>
            <person name="Pallen M.J."/>
        </authorList>
    </citation>
    <scope>NUCLEOTIDE SEQUENCE</scope>
    <source>
        <strain evidence="3">CHK186-16707</strain>
    </source>
</reference>